<reference evidence="1" key="1">
    <citation type="journal article" date="2020" name="Stud. Mycol.">
        <title>101 Dothideomycetes genomes: a test case for predicting lifestyles and emergence of pathogens.</title>
        <authorList>
            <person name="Haridas S."/>
            <person name="Albert R."/>
            <person name="Binder M."/>
            <person name="Bloem J."/>
            <person name="Labutti K."/>
            <person name="Salamov A."/>
            <person name="Andreopoulos B."/>
            <person name="Baker S."/>
            <person name="Barry K."/>
            <person name="Bills G."/>
            <person name="Bluhm B."/>
            <person name="Cannon C."/>
            <person name="Castanera R."/>
            <person name="Culley D."/>
            <person name="Daum C."/>
            <person name="Ezra D."/>
            <person name="Gonzalez J."/>
            <person name="Henrissat B."/>
            <person name="Kuo A."/>
            <person name="Liang C."/>
            <person name="Lipzen A."/>
            <person name="Lutzoni F."/>
            <person name="Magnuson J."/>
            <person name="Mondo S."/>
            <person name="Nolan M."/>
            <person name="Ohm R."/>
            <person name="Pangilinan J."/>
            <person name="Park H.-J."/>
            <person name="Ramirez L."/>
            <person name="Alfaro M."/>
            <person name="Sun H."/>
            <person name="Tritt A."/>
            <person name="Yoshinaga Y."/>
            <person name="Zwiers L.-H."/>
            <person name="Turgeon B."/>
            <person name="Goodwin S."/>
            <person name="Spatafora J."/>
            <person name="Crous P."/>
            <person name="Grigoriev I."/>
        </authorList>
    </citation>
    <scope>NUCLEOTIDE SEQUENCE</scope>
    <source>
        <strain evidence="1">CBS 627.86</strain>
    </source>
</reference>
<keyword evidence="2" id="KW-1185">Reference proteome</keyword>
<evidence type="ECO:0000313" key="1">
    <source>
        <dbReference type="EMBL" id="KAF2106090.1"/>
    </source>
</evidence>
<sequence>MPDPSLLAKAYAVALRSFLSMDELAFERGEQALFIANPRQLGIPAATVNEAFVNEAIFDTADAIQTGKSIEFSREGRSYFKTLRSYVARVKLDPAETSPEMRVAHEHYLDLADIVDREFEDAVEKYRLSKKVDKKTTTGLQEWLQSDFGRSYRDAVTAKQKWSATLTKLQSPQMSEVANARDMLDSAGSIDSPKAGSNMICSLKNRGDNALQTPATDELIYRPSYILNDYNTISEGWVTNYSQTSSGRQEVPLDLVAAQTTTWKGLGFASFDGSGAPPNAEIASTAEQDHGKPIIDLSKLDLKDILIKVDCANIQPFDVMRGLWDIQDFRNVLPVLSEGAPQYLEEQFYKTTKILLAYDVDMVVEVPASTHQGASSGTEVQIKHDVLGVIPATVGADGKLHTQMKSDKNNAYVSILAVLAERV</sequence>
<name>A0A6A5YGN0_9PLEO</name>
<accession>A0A6A5YGN0</accession>
<evidence type="ECO:0000313" key="2">
    <source>
        <dbReference type="Proteomes" id="UP000799770"/>
    </source>
</evidence>
<proteinExistence type="predicted"/>
<dbReference type="EMBL" id="ML977366">
    <property type="protein sequence ID" value="KAF2106090.1"/>
    <property type="molecule type" value="Genomic_DNA"/>
</dbReference>
<dbReference type="OrthoDB" id="5047692at2759"/>
<protein>
    <submittedName>
        <fullName evidence="1">Uncharacterized protein</fullName>
    </submittedName>
</protein>
<gene>
    <name evidence="1" type="ORF">BDV96DRAFT_654961</name>
</gene>
<organism evidence="1 2">
    <name type="scientific">Lophiotrema nucula</name>
    <dbReference type="NCBI Taxonomy" id="690887"/>
    <lineage>
        <taxon>Eukaryota</taxon>
        <taxon>Fungi</taxon>
        <taxon>Dikarya</taxon>
        <taxon>Ascomycota</taxon>
        <taxon>Pezizomycotina</taxon>
        <taxon>Dothideomycetes</taxon>
        <taxon>Pleosporomycetidae</taxon>
        <taxon>Pleosporales</taxon>
        <taxon>Lophiotremataceae</taxon>
        <taxon>Lophiotrema</taxon>
    </lineage>
</organism>
<dbReference type="Proteomes" id="UP000799770">
    <property type="component" value="Unassembled WGS sequence"/>
</dbReference>
<dbReference type="AlphaFoldDB" id="A0A6A5YGN0"/>